<dbReference type="SUPFAM" id="SSF57938">
    <property type="entry name" value="DnaJ/Hsp40 cysteine-rich domain"/>
    <property type="match status" value="1"/>
</dbReference>
<protein>
    <submittedName>
        <fullName evidence="1">Uncharacterized protein</fullName>
    </submittedName>
</protein>
<dbReference type="InterPro" id="IPR036410">
    <property type="entry name" value="HSP_DnaJ_Cys-rich_dom_sf"/>
</dbReference>
<evidence type="ECO:0000313" key="1">
    <source>
        <dbReference type="EMBL" id="ARZ68901.1"/>
    </source>
</evidence>
<dbReference type="KEGG" id="salj:SMD11_3261"/>
<evidence type="ECO:0000313" key="2">
    <source>
        <dbReference type="Proteomes" id="UP000195755"/>
    </source>
</evidence>
<dbReference type="AlphaFoldDB" id="A0A1Z2L3V6"/>
<reference evidence="1 2" key="1">
    <citation type="submission" date="2017-06" db="EMBL/GenBank/DDBJ databases">
        <title>Streptomyces albireticuli Genome sequencing and assembly.</title>
        <authorList>
            <person name="Wang Y."/>
            <person name="Du B."/>
            <person name="Ding Y."/>
            <person name="Liu H."/>
            <person name="Hou Q."/>
            <person name="Liu K."/>
            <person name="Yao L."/>
            <person name="Wang C."/>
        </authorList>
    </citation>
    <scope>NUCLEOTIDE SEQUENCE [LARGE SCALE GENOMIC DNA]</scope>
    <source>
        <strain evidence="1 2">MDJK11</strain>
    </source>
</reference>
<organism evidence="1 2">
    <name type="scientific">Streptomyces albireticuli</name>
    <dbReference type="NCBI Taxonomy" id="1940"/>
    <lineage>
        <taxon>Bacteria</taxon>
        <taxon>Bacillati</taxon>
        <taxon>Actinomycetota</taxon>
        <taxon>Actinomycetes</taxon>
        <taxon>Kitasatosporales</taxon>
        <taxon>Streptomycetaceae</taxon>
        <taxon>Streptomyces</taxon>
    </lineage>
</organism>
<gene>
    <name evidence="1" type="ORF">SMD11_3261</name>
</gene>
<dbReference type="Proteomes" id="UP000195755">
    <property type="component" value="Chromosome"/>
</dbReference>
<dbReference type="EMBL" id="CP021744">
    <property type="protein sequence ID" value="ARZ68901.1"/>
    <property type="molecule type" value="Genomic_DNA"/>
</dbReference>
<name>A0A1Z2L3V6_9ACTN</name>
<proteinExistence type="predicted"/>
<dbReference type="Gene3D" id="6.20.20.10">
    <property type="match status" value="1"/>
</dbReference>
<sequence>MLNVIDEAGRADTAQAQDGDMLRVEVNGSGWVDGAEGVVAGIWEGRLRIKLTKNALPGVEAVLLEKDALCQRIGVVEPMPLCSSCGGSGKIEWTDEEGWDHEALCRTCHGEGEVSS</sequence>
<accession>A0A1Z2L3V6</accession>